<feature type="transmembrane region" description="Helical" evidence="1">
    <location>
        <begin position="42"/>
        <end position="60"/>
    </location>
</feature>
<reference evidence="2 3" key="1">
    <citation type="journal article" date="2006" name="Nat. Biotechnol.">
        <title>Genome sequence of the ubiquitous hydrocarbon-degrading marine bacterium Alcanivorax borkumensis.</title>
        <authorList>
            <person name="Schneiker S."/>
            <person name="Martins dos Santos V.A.P."/>
            <person name="Bartels D."/>
            <person name="Bekel T."/>
            <person name="Brecht M."/>
            <person name="Buhrmester J."/>
            <person name="Chernikova T.N."/>
            <person name="Denaro R."/>
            <person name="Ferrer M."/>
            <person name="Gertler C."/>
            <person name="Goesmann A."/>
            <person name="Golyshina O.V."/>
            <person name="Kaminski F."/>
            <person name="Khachane A.N."/>
            <person name="Lang S."/>
            <person name="Linke B."/>
            <person name="McHardy A.C."/>
            <person name="Meyer F."/>
            <person name="Nechitaylo T."/>
            <person name="Puehler A."/>
            <person name="Regenhardt D."/>
            <person name="Rupp O."/>
            <person name="Sabirova J.S."/>
            <person name="Selbitschka W."/>
            <person name="Yakimov M.M."/>
            <person name="Timmis K.N."/>
            <person name="Vorhoelter F.-J."/>
            <person name="Weidner S."/>
            <person name="Kaiser O."/>
            <person name="Golyshin P.N."/>
        </authorList>
    </citation>
    <scope>NUCLEOTIDE SEQUENCE [LARGE SCALE GENOMIC DNA]</scope>
    <source>
        <strain evidence="3">ATCC 700651 / DSM 11573 / NCIMB 13689 / SK2</strain>
    </source>
</reference>
<dbReference type="STRING" id="393595.ABO_1999"/>
<gene>
    <name evidence="2" type="ordered locus">ABO_1999</name>
</gene>
<keyword evidence="3" id="KW-1185">Reference proteome</keyword>
<evidence type="ECO:0000313" key="3">
    <source>
        <dbReference type="Proteomes" id="UP000008871"/>
    </source>
</evidence>
<proteinExistence type="predicted"/>
<dbReference type="Proteomes" id="UP000008871">
    <property type="component" value="Chromosome"/>
</dbReference>
<evidence type="ECO:0000313" key="2">
    <source>
        <dbReference type="EMBL" id="CAL17447.1"/>
    </source>
</evidence>
<protein>
    <submittedName>
        <fullName evidence="2">Putative membrane protein</fullName>
    </submittedName>
</protein>
<name>Q0VN01_ALCBS</name>
<keyword evidence="1" id="KW-1133">Transmembrane helix</keyword>
<sequence>MKSLRCRSGVPMLGVIMSNDKFNEKLGDAMLDPRNNRIWKGVLWLLGLLLLVDILLGWYWSQEPELKKVTPKADVVRGETTTRELIFVADTLLTKPGGYLTNDILPHRLWLDNMPAWEYGVLVQVRDFSRVLRRDMSRSQSQSQEDKDLAIAEPQFNFDAQSWAMPATESEYRRGIKALERYLDRLTDANENDGKFYARADNLNYWLNEVQNRLGSLSLTLSQSVGRSQLNVDKDGTIVAAKPEKDEDFIKTPWLDIDDAFYEARGATWALTQLMRGAEVDFADVLRKKNATISFRQMVRELEATQETIWSPLILNGDGFGMLANHSLVMANYVSRANAALIDLRKLLQEG</sequence>
<dbReference type="PIRSF" id="PIRSF029693">
    <property type="entry name" value="UCP029693"/>
    <property type="match status" value="1"/>
</dbReference>
<dbReference type="eggNOG" id="COG5345">
    <property type="taxonomic scope" value="Bacteria"/>
</dbReference>
<dbReference type="HOGENOM" id="CLU_857250_0_0_6"/>
<keyword evidence="1" id="KW-0472">Membrane</keyword>
<dbReference type="KEGG" id="abo:ABO_1999"/>
<evidence type="ECO:0000256" key="1">
    <source>
        <dbReference type="SAM" id="Phobius"/>
    </source>
</evidence>
<dbReference type="EMBL" id="AM286690">
    <property type="protein sequence ID" value="CAL17447.1"/>
    <property type="molecule type" value="Genomic_DNA"/>
</dbReference>
<organism evidence="2 3">
    <name type="scientific">Alcanivorax borkumensis (strain ATCC 700651 / DSM 11573 / NCIMB 13689 / SK2)</name>
    <dbReference type="NCBI Taxonomy" id="393595"/>
    <lineage>
        <taxon>Bacteria</taxon>
        <taxon>Pseudomonadati</taxon>
        <taxon>Pseudomonadota</taxon>
        <taxon>Gammaproteobacteria</taxon>
        <taxon>Oceanospirillales</taxon>
        <taxon>Alcanivoracaceae</taxon>
        <taxon>Alcanivorax</taxon>
    </lineage>
</organism>
<accession>Q0VN01</accession>
<dbReference type="InterPro" id="IPR016936">
    <property type="entry name" value="UCP029693"/>
</dbReference>
<dbReference type="AlphaFoldDB" id="Q0VN01"/>
<dbReference type="Pfam" id="PF10095">
    <property type="entry name" value="DUF2333"/>
    <property type="match status" value="1"/>
</dbReference>
<keyword evidence="1" id="KW-0812">Transmembrane</keyword>